<keyword evidence="2" id="KW-1185">Reference proteome</keyword>
<sequence length="159" mass="17718">MKTSIFFAAAASAGSSGVWSSPDRRAYRYEFSQAVGPDEVLVINIQDFDIKSDFNCRYNYFSINGDKYCNTSFESAYADDSGSEYTTMQTSTVGWTTATAASLNLSEFDTIYVTEDLHAKISVDGIYKSRGFVINYEVVDLCSLNAYDHDVVAKQKRNC</sequence>
<evidence type="ECO:0000313" key="2">
    <source>
        <dbReference type="Proteomes" id="UP001158576"/>
    </source>
</evidence>
<name>A0ABN7SQJ8_OIKDI</name>
<proteinExistence type="predicted"/>
<evidence type="ECO:0000313" key="1">
    <source>
        <dbReference type="EMBL" id="CAG5104055.1"/>
    </source>
</evidence>
<accession>A0ABN7SQJ8</accession>
<gene>
    <name evidence="1" type="ORF">OKIOD_LOCUS9836</name>
</gene>
<reference evidence="1 2" key="1">
    <citation type="submission" date="2021-04" db="EMBL/GenBank/DDBJ databases">
        <authorList>
            <person name="Bliznina A."/>
        </authorList>
    </citation>
    <scope>NUCLEOTIDE SEQUENCE [LARGE SCALE GENOMIC DNA]</scope>
</reference>
<protein>
    <submittedName>
        <fullName evidence="1">Oidioi.mRNA.OKI2018_I69.chr1.g1071.t1.cds</fullName>
    </submittedName>
</protein>
<dbReference type="EMBL" id="OU015566">
    <property type="protein sequence ID" value="CAG5104055.1"/>
    <property type="molecule type" value="Genomic_DNA"/>
</dbReference>
<dbReference type="Proteomes" id="UP001158576">
    <property type="component" value="Chromosome 1"/>
</dbReference>
<organism evidence="1 2">
    <name type="scientific">Oikopleura dioica</name>
    <name type="common">Tunicate</name>
    <dbReference type="NCBI Taxonomy" id="34765"/>
    <lineage>
        <taxon>Eukaryota</taxon>
        <taxon>Metazoa</taxon>
        <taxon>Chordata</taxon>
        <taxon>Tunicata</taxon>
        <taxon>Appendicularia</taxon>
        <taxon>Copelata</taxon>
        <taxon>Oikopleuridae</taxon>
        <taxon>Oikopleura</taxon>
    </lineage>
</organism>